<dbReference type="InterPro" id="IPR041489">
    <property type="entry name" value="PDZ_6"/>
</dbReference>
<dbReference type="SUPFAM" id="SSF50156">
    <property type="entry name" value="PDZ domain-like"/>
    <property type="match status" value="1"/>
</dbReference>
<feature type="domain" description="PDZ" evidence="2">
    <location>
        <begin position="34"/>
        <end position="121"/>
    </location>
</feature>
<keyword evidence="1" id="KW-1133">Transmembrane helix</keyword>
<dbReference type="Pfam" id="PF17820">
    <property type="entry name" value="PDZ_6"/>
    <property type="match status" value="1"/>
</dbReference>
<name>A0ABV7IUX6_9SPHN</name>
<protein>
    <submittedName>
        <fullName evidence="3">PDZ domain-containing protein</fullName>
    </submittedName>
</protein>
<dbReference type="InterPro" id="IPR036034">
    <property type="entry name" value="PDZ_sf"/>
</dbReference>
<dbReference type="SMART" id="SM00228">
    <property type="entry name" value="PDZ"/>
    <property type="match status" value="1"/>
</dbReference>
<dbReference type="InterPro" id="IPR001478">
    <property type="entry name" value="PDZ"/>
</dbReference>
<evidence type="ECO:0000313" key="4">
    <source>
        <dbReference type="Proteomes" id="UP001595604"/>
    </source>
</evidence>
<accession>A0ABV7IUX6</accession>
<comment type="caution">
    <text evidence="3">The sequence shown here is derived from an EMBL/GenBank/DDBJ whole genome shotgun (WGS) entry which is preliminary data.</text>
</comment>
<feature type="transmembrane region" description="Helical" evidence="1">
    <location>
        <begin position="20"/>
        <end position="40"/>
    </location>
</feature>
<dbReference type="EMBL" id="JBHRTQ010000009">
    <property type="protein sequence ID" value="MFC3174748.1"/>
    <property type="molecule type" value="Genomic_DNA"/>
</dbReference>
<evidence type="ECO:0000313" key="3">
    <source>
        <dbReference type="EMBL" id="MFC3174748.1"/>
    </source>
</evidence>
<evidence type="ECO:0000256" key="1">
    <source>
        <dbReference type="SAM" id="Phobius"/>
    </source>
</evidence>
<dbReference type="Gene3D" id="2.30.42.10">
    <property type="match status" value="1"/>
</dbReference>
<keyword evidence="4" id="KW-1185">Reference proteome</keyword>
<keyword evidence="1" id="KW-0472">Membrane</keyword>
<dbReference type="RefSeq" id="WP_379510131.1">
    <property type="nucleotide sequence ID" value="NZ_JBHRTQ010000009.1"/>
</dbReference>
<reference evidence="4" key="1">
    <citation type="journal article" date="2019" name="Int. J. Syst. Evol. Microbiol.">
        <title>The Global Catalogue of Microorganisms (GCM) 10K type strain sequencing project: providing services to taxonomists for standard genome sequencing and annotation.</title>
        <authorList>
            <consortium name="The Broad Institute Genomics Platform"/>
            <consortium name="The Broad Institute Genome Sequencing Center for Infectious Disease"/>
            <person name="Wu L."/>
            <person name="Ma J."/>
        </authorList>
    </citation>
    <scope>NUCLEOTIDE SEQUENCE [LARGE SCALE GENOMIC DNA]</scope>
    <source>
        <strain evidence="4">KCTC 42984</strain>
    </source>
</reference>
<sequence length="133" mass="14254">MSAKVTRPGRLPRHLPRSLSRSLLAALAAGGVIGSVAIMLHGPPRLRPPRTMLPGFTAEETAGHLVVTSVRDGSSAQRAGLAPGDVVETLDGRPIRRLQDAALALRYDPHGAVRVGLVHAARHHDVTLRRREH</sequence>
<organism evidence="3 4">
    <name type="scientific">Novosphingobium bradum</name>
    <dbReference type="NCBI Taxonomy" id="1737444"/>
    <lineage>
        <taxon>Bacteria</taxon>
        <taxon>Pseudomonadati</taxon>
        <taxon>Pseudomonadota</taxon>
        <taxon>Alphaproteobacteria</taxon>
        <taxon>Sphingomonadales</taxon>
        <taxon>Sphingomonadaceae</taxon>
        <taxon>Novosphingobium</taxon>
    </lineage>
</organism>
<dbReference type="Proteomes" id="UP001595604">
    <property type="component" value="Unassembled WGS sequence"/>
</dbReference>
<evidence type="ECO:0000259" key="2">
    <source>
        <dbReference type="SMART" id="SM00228"/>
    </source>
</evidence>
<proteinExistence type="predicted"/>
<keyword evidence="1" id="KW-0812">Transmembrane</keyword>
<gene>
    <name evidence="3" type="ORF">ACFOD9_10830</name>
</gene>